<reference evidence="12" key="1">
    <citation type="submission" date="2022-12" db="EMBL/GenBank/DDBJ databases">
        <title>Genome assemblies of Blomia tropicalis.</title>
        <authorList>
            <person name="Cui Y."/>
        </authorList>
    </citation>
    <scope>NUCLEOTIDE SEQUENCE</scope>
    <source>
        <tissue evidence="12">Adult mites</tissue>
    </source>
</reference>
<dbReference type="InterPro" id="IPR001388">
    <property type="entry name" value="Synaptobrevin-like"/>
</dbReference>
<keyword evidence="3 10" id="KW-0812">Transmembrane</keyword>
<gene>
    <name evidence="12" type="ORF">RDWZM_003025</name>
</gene>
<evidence type="ECO:0000256" key="5">
    <source>
        <dbReference type="ARBA" id="ARBA00022989"/>
    </source>
</evidence>
<dbReference type="PIRSF" id="PIRSF005409">
    <property type="entry name" value="Synaptobrevin_euk"/>
    <property type="match status" value="1"/>
</dbReference>
<keyword evidence="2" id="KW-0813">Transport</keyword>
<evidence type="ECO:0000256" key="1">
    <source>
        <dbReference type="ARBA" id="ARBA00008025"/>
    </source>
</evidence>
<evidence type="ECO:0000256" key="4">
    <source>
        <dbReference type="ARBA" id="ARBA00022927"/>
    </source>
</evidence>
<dbReference type="OrthoDB" id="190375at2759"/>
<comment type="caution">
    <text evidence="12">The sequence shown here is derived from an EMBL/GenBank/DDBJ whole genome shotgun (WGS) entry which is preliminary data.</text>
</comment>
<evidence type="ECO:0000256" key="9">
    <source>
        <dbReference type="SAM" id="MobiDB-lite"/>
    </source>
</evidence>
<evidence type="ECO:0000259" key="11">
    <source>
        <dbReference type="PROSITE" id="PS50892"/>
    </source>
</evidence>
<proteinExistence type="inferred from homology"/>
<comment type="subcellular location">
    <subcellularLocation>
        <location evidence="7">Endomembrane system</location>
        <topology evidence="7">Single-pass type IV membrane protein</topology>
    </subcellularLocation>
</comment>
<dbReference type="PANTHER" id="PTHR45701">
    <property type="entry name" value="SYNAPTOBREVIN FAMILY MEMBER"/>
    <property type="match status" value="1"/>
</dbReference>
<dbReference type="InterPro" id="IPR016444">
    <property type="entry name" value="Synaptobrevin/VAMP"/>
</dbReference>
<feature type="transmembrane region" description="Helical" evidence="10">
    <location>
        <begin position="93"/>
        <end position="112"/>
    </location>
</feature>
<evidence type="ECO:0000256" key="7">
    <source>
        <dbReference type="ARBA" id="ARBA00046280"/>
    </source>
</evidence>
<feature type="region of interest" description="Disordered" evidence="9">
    <location>
        <begin position="1"/>
        <end position="31"/>
    </location>
</feature>
<evidence type="ECO:0000313" key="13">
    <source>
        <dbReference type="Proteomes" id="UP001142055"/>
    </source>
</evidence>
<dbReference type="OMA" id="MNIDKIM"/>
<keyword evidence="8" id="KW-0175">Coiled coil</keyword>
<protein>
    <recommendedName>
        <fullName evidence="11">V-SNARE coiled-coil homology domain-containing protein</fullName>
    </recommendedName>
</protein>
<evidence type="ECO:0000256" key="2">
    <source>
        <dbReference type="ARBA" id="ARBA00022448"/>
    </source>
</evidence>
<dbReference type="SUPFAM" id="SSF58038">
    <property type="entry name" value="SNARE fusion complex"/>
    <property type="match status" value="1"/>
</dbReference>
<evidence type="ECO:0000256" key="3">
    <source>
        <dbReference type="ARBA" id="ARBA00022692"/>
    </source>
</evidence>
<dbReference type="EMBL" id="JAPWDV010000001">
    <property type="protein sequence ID" value="KAJ6224480.1"/>
    <property type="molecule type" value="Genomic_DNA"/>
</dbReference>
<dbReference type="GO" id="GO:0005737">
    <property type="term" value="C:cytoplasm"/>
    <property type="evidence" value="ECO:0007669"/>
    <property type="project" value="UniProtKB-ARBA"/>
</dbReference>
<dbReference type="GO" id="GO:0012505">
    <property type="term" value="C:endomembrane system"/>
    <property type="evidence" value="ECO:0007669"/>
    <property type="project" value="UniProtKB-SubCell"/>
</dbReference>
<evidence type="ECO:0000256" key="8">
    <source>
        <dbReference type="PROSITE-ProRule" id="PRU00290"/>
    </source>
</evidence>
<evidence type="ECO:0000313" key="12">
    <source>
        <dbReference type="EMBL" id="KAJ6224480.1"/>
    </source>
</evidence>
<feature type="compositionally biased region" description="Polar residues" evidence="9">
    <location>
        <begin position="16"/>
        <end position="31"/>
    </location>
</feature>
<keyword evidence="4" id="KW-0653">Protein transport</keyword>
<dbReference type="Pfam" id="PF00957">
    <property type="entry name" value="Synaptobrevin"/>
    <property type="match status" value="1"/>
</dbReference>
<dbReference type="PROSITE" id="PS50892">
    <property type="entry name" value="V_SNARE"/>
    <property type="match status" value="1"/>
</dbReference>
<keyword evidence="5 10" id="KW-1133">Transmembrane helix</keyword>
<accession>A0A9Q0MIT5</accession>
<dbReference type="GO" id="GO:0016192">
    <property type="term" value="P:vesicle-mediated transport"/>
    <property type="evidence" value="ECO:0007669"/>
    <property type="project" value="InterPro"/>
</dbReference>
<dbReference type="AlphaFoldDB" id="A0A9Q0MIT5"/>
<comment type="similarity">
    <text evidence="1">Belongs to the synaptobrevin family.</text>
</comment>
<dbReference type="Proteomes" id="UP001142055">
    <property type="component" value="Chromosome 1"/>
</dbReference>
<dbReference type="Gene3D" id="1.20.5.110">
    <property type="match status" value="1"/>
</dbReference>
<dbReference type="PRINTS" id="PR00219">
    <property type="entry name" value="SYNAPTOBREVN"/>
</dbReference>
<dbReference type="GO" id="GO:0015031">
    <property type="term" value="P:protein transport"/>
    <property type="evidence" value="ECO:0007669"/>
    <property type="project" value="UniProtKB-KW"/>
</dbReference>
<dbReference type="InterPro" id="IPR042855">
    <property type="entry name" value="V_SNARE_CC"/>
</dbReference>
<keyword evidence="13" id="KW-1185">Reference proteome</keyword>
<organism evidence="12 13">
    <name type="scientific">Blomia tropicalis</name>
    <name type="common">Mite</name>
    <dbReference type="NCBI Taxonomy" id="40697"/>
    <lineage>
        <taxon>Eukaryota</taxon>
        <taxon>Metazoa</taxon>
        <taxon>Ecdysozoa</taxon>
        <taxon>Arthropoda</taxon>
        <taxon>Chelicerata</taxon>
        <taxon>Arachnida</taxon>
        <taxon>Acari</taxon>
        <taxon>Acariformes</taxon>
        <taxon>Sarcoptiformes</taxon>
        <taxon>Astigmata</taxon>
        <taxon>Glycyphagoidea</taxon>
        <taxon>Echimyopodidae</taxon>
        <taxon>Blomia</taxon>
    </lineage>
</organism>
<evidence type="ECO:0000256" key="10">
    <source>
        <dbReference type="SAM" id="Phobius"/>
    </source>
</evidence>
<name>A0A9Q0MIT5_BLOTA</name>
<dbReference type="PROSITE" id="PS00417">
    <property type="entry name" value="SYNAPTOBREVIN"/>
    <property type="match status" value="1"/>
</dbReference>
<dbReference type="FunFam" id="1.20.5.110:FF:000004">
    <property type="entry name" value="Vesicle-associated membrane protein 7"/>
    <property type="match status" value="1"/>
</dbReference>
<feature type="domain" description="V-SNARE coiled-coil homology" evidence="11">
    <location>
        <begin position="29"/>
        <end position="89"/>
    </location>
</feature>
<dbReference type="GO" id="GO:0016020">
    <property type="term" value="C:membrane"/>
    <property type="evidence" value="ECO:0007669"/>
    <property type="project" value="InterPro"/>
</dbReference>
<sequence>MSTNGRNDYTAVNLGNEDSPQTKNGNDPKIQSLQEHVDEVSNIMQQNIDKIMQRGSNLDHLEDRSEILSSNANEFRIGARRVSRKMWLQNMKMKIIIASIIIAIIIIIIVVARS</sequence>
<keyword evidence="6 10" id="KW-0472">Membrane</keyword>
<evidence type="ECO:0000256" key="6">
    <source>
        <dbReference type="ARBA" id="ARBA00023136"/>
    </source>
</evidence>